<keyword evidence="3" id="KW-0963">Cytoplasm</keyword>
<dbReference type="InterPro" id="IPR002178">
    <property type="entry name" value="PTS_EIIA_type-2_dom"/>
</dbReference>
<reference evidence="8 9" key="1">
    <citation type="submission" date="2014-11" db="EMBL/GenBank/DDBJ databases">
        <title>Pan-genome of Gallibacterium spp.</title>
        <authorList>
            <person name="Kudirkiene E."/>
            <person name="Bojesen A.M."/>
        </authorList>
    </citation>
    <scope>NUCLEOTIDE SEQUENCE [LARGE SCALE GENOMIC DNA]</scope>
    <source>
        <strain evidence="8 9">59/S3/89</strain>
    </source>
</reference>
<dbReference type="CDD" id="cd00211">
    <property type="entry name" value="PTS_IIA_fru"/>
    <property type="match status" value="1"/>
</dbReference>
<evidence type="ECO:0000256" key="6">
    <source>
        <dbReference type="ARBA" id="ARBA00022777"/>
    </source>
</evidence>
<dbReference type="Proteomes" id="UP000092626">
    <property type="component" value="Unassembled WGS sequence"/>
</dbReference>
<keyword evidence="6" id="KW-0418">Kinase</keyword>
<dbReference type="Pfam" id="PF00359">
    <property type="entry name" value="PTS_EIIA_2"/>
    <property type="match status" value="1"/>
</dbReference>
<evidence type="ECO:0000256" key="1">
    <source>
        <dbReference type="ARBA" id="ARBA00004496"/>
    </source>
</evidence>
<organism evidence="8 9">
    <name type="scientific">Gallibacterium genomosp. 3</name>
    <dbReference type="NCBI Taxonomy" id="505345"/>
    <lineage>
        <taxon>Bacteria</taxon>
        <taxon>Pseudomonadati</taxon>
        <taxon>Pseudomonadota</taxon>
        <taxon>Gammaproteobacteria</taxon>
        <taxon>Pasteurellales</taxon>
        <taxon>Pasteurellaceae</taxon>
        <taxon>Gallibacterium</taxon>
    </lineage>
</organism>
<dbReference type="SUPFAM" id="SSF55804">
    <property type="entry name" value="Phoshotransferase/anion transport protein"/>
    <property type="match status" value="1"/>
</dbReference>
<keyword evidence="2" id="KW-0813">Transport</keyword>
<dbReference type="GO" id="GO:0016301">
    <property type="term" value="F:kinase activity"/>
    <property type="evidence" value="ECO:0007669"/>
    <property type="project" value="UniProtKB-KW"/>
</dbReference>
<feature type="domain" description="PTS EIIA type-2" evidence="7">
    <location>
        <begin position="4"/>
        <end position="147"/>
    </location>
</feature>
<dbReference type="InterPro" id="IPR051351">
    <property type="entry name" value="Ascorbate-PTS_EIIA_comp"/>
</dbReference>
<dbReference type="Gene3D" id="3.40.930.10">
    <property type="entry name" value="Mannitol-specific EII, Chain A"/>
    <property type="match status" value="1"/>
</dbReference>
<evidence type="ECO:0000256" key="4">
    <source>
        <dbReference type="ARBA" id="ARBA00022679"/>
    </source>
</evidence>
<dbReference type="PROSITE" id="PS51094">
    <property type="entry name" value="PTS_EIIA_TYPE_2"/>
    <property type="match status" value="1"/>
</dbReference>
<proteinExistence type="predicted"/>
<comment type="subcellular location">
    <subcellularLocation>
        <location evidence="1">Cytoplasm</location>
    </subcellularLocation>
</comment>
<evidence type="ECO:0000313" key="8">
    <source>
        <dbReference type="EMBL" id="OBX04854.1"/>
    </source>
</evidence>
<evidence type="ECO:0000313" key="9">
    <source>
        <dbReference type="Proteomes" id="UP000092626"/>
    </source>
</evidence>
<dbReference type="GO" id="GO:0005737">
    <property type="term" value="C:cytoplasm"/>
    <property type="evidence" value="ECO:0007669"/>
    <property type="project" value="UniProtKB-SubCell"/>
</dbReference>
<comment type="caution">
    <text evidence="8">The sequence shown here is derived from an EMBL/GenBank/DDBJ whole genome shotgun (WGS) entry which is preliminary data.</text>
</comment>
<protein>
    <submittedName>
        <fullName evidence="8">PTS system mannitol-specific transporter subunit IIA</fullName>
    </submittedName>
</protein>
<dbReference type="RefSeq" id="WP_065237178.1">
    <property type="nucleotide sequence ID" value="NZ_JTJR01000018.1"/>
</dbReference>
<name>A0A1A7PS32_9PAST</name>
<evidence type="ECO:0000256" key="2">
    <source>
        <dbReference type="ARBA" id="ARBA00022448"/>
    </source>
</evidence>
<dbReference type="EMBL" id="JTJR01000018">
    <property type="protein sequence ID" value="OBX04854.1"/>
    <property type="molecule type" value="Genomic_DNA"/>
</dbReference>
<dbReference type="AlphaFoldDB" id="A0A1A7PS32"/>
<evidence type="ECO:0000256" key="3">
    <source>
        <dbReference type="ARBA" id="ARBA00022490"/>
    </source>
</evidence>
<dbReference type="STRING" id="505345.QV06_04840"/>
<keyword evidence="5" id="KW-0598">Phosphotransferase system</keyword>
<sequence length="147" mass="16553">MLEQFLPKSRIQIVERINSWQDAVRLCAKPLLDEGIIETRYVDNIFRIYEKVGPYFVIAPRIAMPHARPEEGALATGFSLLVVSSGVNFYSEENDPVSLIIMLSAKDNTEHLSALASVAEILSDDANIERLINAKTIDEIFTFIKNQ</sequence>
<evidence type="ECO:0000259" key="7">
    <source>
        <dbReference type="PROSITE" id="PS51094"/>
    </source>
</evidence>
<dbReference type="InterPro" id="IPR016152">
    <property type="entry name" value="PTrfase/Anion_transptr"/>
</dbReference>
<dbReference type="PATRIC" id="fig|505345.6.peg.991"/>
<dbReference type="PANTHER" id="PTHR36203">
    <property type="entry name" value="ASCORBATE-SPECIFIC PTS SYSTEM EIIA COMPONENT"/>
    <property type="match status" value="1"/>
</dbReference>
<dbReference type="GO" id="GO:0009401">
    <property type="term" value="P:phosphoenolpyruvate-dependent sugar phosphotransferase system"/>
    <property type="evidence" value="ECO:0007669"/>
    <property type="project" value="UniProtKB-KW"/>
</dbReference>
<keyword evidence="4" id="KW-0808">Transferase</keyword>
<accession>A0A1A7PS32</accession>
<evidence type="ECO:0000256" key="5">
    <source>
        <dbReference type="ARBA" id="ARBA00022683"/>
    </source>
</evidence>
<dbReference type="PANTHER" id="PTHR36203:SF4">
    <property type="entry name" value="MANNITOL-SPECIFIC CRYPTIC PHOSPHOTRANSFERASE ENZYME IIA COMPONENT"/>
    <property type="match status" value="1"/>
</dbReference>
<gene>
    <name evidence="8" type="primary">cmtB</name>
    <name evidence="8" type="ORF">QV06_04840</name>
</gene>